<evidence type="ECO:0000313" key="2">
    <source>
        <dbReference type="Proteomes" id="UP001199816"/>
    </source>
</evidence>
<evidence type="ECO:0000313" key="1">
    <source>
        <dbReference type="EMBL" id="MCD2422441.1"/>
    </source>
</evidence>
<dbReference type="RefSeq" id="WP_231003439.1">
    <property type="nucleotide sequence ID" value="NZ_JAJNEC010000004.1"/>
</dbReference>
<accession>A0ABS8PMW9</accession>
<sequence>MRNLLIIFLVVTSTGCINSSEMKISKVINESANLVIENFFNEVRRTGSSTSIKNLLRTNANISLSDSSTTDLIKKFDSINEYSGQYLSHEKMKERFVGDDIGVYTYMVKYEKKFYRFMFMFYNNGVSVRLYKFLFDDNIDIELEESLRFYNN</sequence>
<keyword evidence="2" id="KW-1185">Reference proteome</keyword>
<evidence type="ECO:0008006" key="3">
    <source>
        <dbReference type="Google" id="ProtNLM"/>
    </source>
</evidence>
<dbReference type="Proteomes" id="UP001199816">
    <property type="component" value="Unassembled WGS sequence"/>
</dbReference>
<comment type="caution">
    <text evidence="1">The sequence shown here is derived from an EMBL/GenBank/DDBJ whole genome shotgun (WGS) entry which is preliminary data.</text>
</comment>
<proteinExistence type="predicted"/>
<dbReference type="PROSITE" id="PS51257">
    <property type="entry name" value="PROKAR_LIPOPROTEIN"/>
    <property type="match status" value="1"/>
</dbReference>
<protein>
    <recommendedName>
        <fullName evidence="3">DUF4252 domain-containing protein</fullName>
    </recommendedName>
</protein>
<organism evidence="1 2">
    <name type="scientific">Niabella pedocola</name>
    <dbReference type="NCBI Taxonomy" id="1752077"/>
    <lineage>
        <taxon>Bacteria</taxon>
        <taxon>Pseudomonadati</taxon>
        <taxon>Bacteroidota</taxon>
        <taxon>Chitinophagia</taxon>
        <taxon>Chitinophagales</taxon>
        <taxon>Chitinophagaceae</taxon>
        <taxon>Niabella</taxon>
    </lineage>
</organism>
<reference evidence="1 2" key="1">
    <citation type="submission" date="2021-11" db="EMBL/GenBank/DDBJ databases">
        <title>Genomic of Niabella pedocola.</title>
        <authorList>
            <person name="Wu T."/>
        </authorList>
    </citation>
    <scope>NUCLEOTIDE SEQUENCE [LARGE SCALE GENOMIC DNA]</scope>
    <source>
        <strain evidence="1 2">JCM 31011</strain>
    </source>
</reference>
<name>A0ABS8PMW9_9BACT</name>
<dbReference type="EMBL" id="JAJNEC010000004">
    <property type="protein sequence ID" value="MCD2422441.1"/>
    <property type="molecule type" value="Genomic_DNA"/>
</dbReference>
<gene>
    <name evidence="1" type="ORF">LQ567_06680</name>
</gene>